<organism evidence="4 5">
    <name type="scientific">Dethiosulfatarculus sandiegensis</name>
    <dbReference type="NCBI Taxonomy" id="1429043"/>
    <lineage>
        <taxon>Bacteria</taxon>
        <taxon>Pseudomonadati</taxon>
        <taxon>Thermodesulfobacteriota</taxon>
        <taxon>Desulfarculia</taxon>
        <taxon>Desulfarculales</taxon>
        <taxon>Desulfarculaceae</taxon>
        <taxon>Dethiosulfatarculus</taxon>
    </lineage>
</organism>
<dbReference type="AlphaFoldDB" id="A0A0D2JAK4"/>
<dbReference type="Gene3D" id="3.40.50.920">
    <property type="match status" value="1"/>
</dbReference>
<dbReference type="InParanoid" id="A0A0D2JAK4"/>
<reference evidence="4 5" key="1">
    <citation type="submission" date="2013-11" db="EMBL/GenBank/DDBJ databases">
        <title>Metagenomic analysis of a methanogenic consortium involved in long chain n-alkane degradation.</title>
        <authorList>
            <person name="Davidova I.A."/>
            <person name="Callaghan A.V."/>
            <person name="Wawrik B."/>
            <person name="Pruitt S."/>
            <person name="Marks C."/>
            <person name="Duncan K.E."/>
            <person name="Suflita J.M."/>
        </authorList>
    </citation>
    <scope>NUCLEOTIDE SEQUENCE [LARGE SCALE GENOMIC DNA]</scope>
    <source>
        <strain evidence="4 5">SPR</strain>
    </source>
</reference>
<gene>
    <name evidence="4" type="primary">porA</name>
    <name evidence="4" type="ORF">X474_05315</name>
</gene>
<dbReference type="Pfam" id="PF01855">
    <property type="entry name" value="POR_N"/>
    <property type="match status" value="1"/>
</dbReference>
<evidence type="ECO:0000256" key="1">
    <source>
        <dbReference type="ARBA" id="ARBA00023002"/>
    </source>
</evidence>
<dbReference type="InterPro" id="IPR050722">
    <property type="entry name" value="Pyruvate:ferred/Flavod_OxRd"/>
</dbReference>
<proteinExistence type="predicted"/>
<comment type="caution">
    <text evidence="4">The sequence shown here is derived from an EMBL/GenBank/DDBJ whole genome shotgun (WGS) entry which is preliminary data.</text>
</comment>
<dbReference type="CDD" id="cd07034">
    <property type="entry name" value="TPP_PYR_PFOR_IOR-alpha_like"/>
    <property type="match status" value="1"/>
</dbReference>
<dbReference type="Gene3D" id="3.40.50.970">
    <property type="match status" value="1"/>
</dbReference>
<dbReference type="SUPFAM" id="SSF52518">
    <property type="entry name" value="Thiamin diphosphate-binding fold (THDP-binding)"/>
    <property type="match status" value="1"/>
</dbReference>
<dbReference type="GO" id="GO:0016903">
    <property type="term" value="F:oxidoreductase activity, acting on the aldehyde or oxo group of donors"/>
    <property type="evidence" value="ECO:0007669"/>
    <property type="project" value="UniProtKB-ARBA"/>
</dbReference>
<keyword evidence="5" id="KW-1185">Reference proteome</keyword>
<dbReference type="GO" id="GO:0019752">
    <property type="term" value="P:carboxylic acid metabolic process"/>
    <property type="evidence" value="ECO:0007669"/>
    <property type="project" value="UniProtKB-ARBA"/>
</dbReference>
<name>A0A0D2JAK4_9BACT</name>
<dbReference type="InterPro" id="IPR002880">
    <property type="entry name" value="Pyrv_Fd/Flavodoxin_OxRdtase_N"/>
</dbReference>
<dbReference type="InterPro" id="IPR029061">
    <property type="entry name" value="THDP-binding"/>
</dbReference>
<dbReference type="PATRIC" id="fig|1429043.3.peg.1131"/>
<dbReference type="OrthoDB" id="9794954at2"/>
<evidence type="ECO:0000313" key="4">
    <source>
        <dbReference type="EMBL" id="KIX15159.1"/>
    </source>
</evidence>
<dbReference type="EMBL" id="AZAC01000004">
    <property type="protein sequence ID" value="KIX15159.1"/>
    <property type="molecule type" value="Genomic_DNA"/>
</dbReference>
<protein>
    <submittedName>
        <fullName evidence="4">2-ketoisovalerate ferredoxin oxidoreductase subunit alpha</fullName>
    </submittedName>
</protein>
<dbReference type="FunFam" id="3.40.50.920:FF:000010">
    <property type="entry name" value="Pyruvate ferredoxin oxidoreductase, alpha subunit"/>
    <property type="match status" value="1"/>
</dbReference>
<dbReference type="Proteomes" id="UP000032233">
    <property type="component" value="Unassembled WGS sequence"/>
</dbReference>
<dbReference type="STRING" id="1429043.X474_05315"/>
<dbReference type="FunFam" id="3.40.50.970:FF:000012">
    <property type="entry name" value="Pyruvate:ferredoxin (Flavodoxin) oxidoreductase"/>
    <property type="match status" value="1"/>
</dbReference>
<sequence length="390" mass="42466">MNKPIGIEVSLAAAEAVSLANVDVVAAYPITPQTHVVEHLAELVAEGALKAQYVAVESEHSAMSACVGASAAGSRTFTATASQGLALMHEILYLPSSMRLPIVMVVANRALSAPINIWADHSDIMPQRDTGWVQLFAENGQEVFDLTLMSFKVAEDHKVLLPVMVNMDGFTLSHVIEPVSMLNKEEVDSFLPPMDPFRMLDPENPRSIGGFATQNAYTEVKMAQEDAMGKAAKVFEAVADEYNQKFGREYKAVETYRTEDAEVILVTMGSAGETARTAVDEMRETGVKVGQVSIRMWRPFPLDQFRQAVSGAKVVAVLDRALSPGSQGGPVGMEVRSAFFGFNNAPVIRDFVAGLGGRELNRKVFKEMTSRALDQNQGDEAYTFLDARLK</sequence>
<dbReference type="GO" id="GO:0006979">
    <property type="term" value="P:response to oxidative stress"/>
    <property type="evidence" value="ECO:0007669"/>
    <property type="project" value="TreeGrafter"/>
</dbReference>
<dbReference type="InterPro" id="IPR009014">
    <property type="entry name" value="Transketo_C/PFOR_II"/>
</dbReference>
<dbReference type="RefSeq" id="WP_044347121.1">
    <property type="nucleotide sequence ID" value="NZ_AZAC01000004.1"/>
</dbReference>
<feature type="domain" description="Pyruvate:ferredoxin oxidoreductase core" evidence="3">
    <location>
        <begin position="261"/>
        <end position="361"/>
    </location>
</feature>
<accession>A0A0D2JAK4</accession>
<dbReference type="PANTHER" id="PTHR32154">
    <property type="entry name" value="PYRUVATE-FLAVODOXIN OXIDOREDUCTASE-RELATED"/>
    <property type="match status" value="1"/>
</dbReference>
<feature type="domain" description="Pyruvate flavodoxin/ferredoxin oxidoreductase pyrimidine binding" evidence="2">
    <location>
        <begin position="16"/>
        <end position="238"/>
    </location>
</feature>
<dbReference type="InterPro" id="IPR033412">
    <property type="entry name" value="PFOR_II"/>
</dbReference>
<evidence type="ECO:0000259" key="3">
    <source>
        <dbReference type="Pfam" id="PF17147"/>
    </source>
</evidence>
<keyword evidence="1" id="KW-0560">Oxidoreductase</keyword>
<evidence type="ECO:0000313" key="5">
    <source>
        <dbReference type="Proteomes" id="UP000032233"/>
    </source>
</evidence>
<dbReference type="SUPFAM" id="SSF52922">
    <property type="entry name" value="TK C-terminal domain-like"/>
    <property type="match status" value="1"/>
</dbReference>
<dbReference type="Pfam" id="PF17147">
    <property type="entry name" value="PFOR_II"/>
    <property type="match status" value="1"/>
</dbReference>
<evidence type="ECO:0000259" key="2">
    <source>
        <dbReference type="Pfam" id="PF01855"/>
    </source>
</evidence>
<dbReference type="PANTHER" id="PTHR32154:SF0">
    <property type="entry name" value="PYRUVATE-FLAVODOXIN OXIDOREDUCTASE-RELATED"/>
    <property type="match status" value="1"/>
</dbReference>